<dbReference type="GO" id="GO:0008395">
    <property type="term" value="F:steroid hydroxylase activity"/>
    <property type="evidence" value="ECO:0007669"/>
    <property type="project" value="TreeGrafter"/>
</dbReference>
<dbReference type="AlphaFoldDB" id="A0A9Y2IAW4"/>
<keyword evidence="7 9" id="KW-0503">Monooxygenase</keyword>
<name>A0A9Y2IAW4_9PSEU</name>
<comment type="similarity">
    <text evidence="2 9">Belongs to the cytochrome P450 family.</text>
</comment>
<comment type="pathway">
    <text evidence="1">Antibiotic biosynthesis; vancomycin biosynthesis.</text>
</comment>
<keyword evidence="5 9" id="KW-0560">Oxidoreductase</keyword>
<keyword evidence="4 9" id="KW-0479">Metal-binding</keyword>
<evidence type="ECO:0000256" key="4">
    <source>
        <dbReference type="ARBA" id="ARBA00022723"/>
    </source>
</evidence>
<dbReference type="Pfam" id="PF00067">
    <property type="entry name" value="p450"/>
    <property type="match status" value="1"/>
</dbReference>
<evidence type="ECO:0000313" key="11">
    <source>
        <dbReference type="EMBL" id="WIX75013.1"/>
    </source>
</evidence>
<dbReference type="GO" id="GO:0020037">
    <property type="term" value="F:heme binding"/>
    <property type="evidence" value="ECO:0007669"/>
    <property type="project" value="InterPro"/>
</dbReference>
<dbReference type="InterPro" id="IPR036396">
    <property type="entry name" value="Cyt_P450_sf"/>
</dbReference>
<evidence type="ECO:0000256" key="7">
    <source>
        <dbReference type="ARBA" id="ARBA00023033"/>
    </source>
</evidence>
<organism evidence="11 12">
    <name type="scientific">Amycolatopsis carbonis</name>
    <dbReference type="NCBI Taxonomy" id="715471"/>
    <lineage>
        <taxon>Bacteria</taxon>
        <taxon>Bacillati</taxon>
        <taxon>Actinomycetota</taxon>
        <taxon>Actinomycetes</taxon>
        <taxon>Pseudonocardiales</taxon>
        <taxon>Pseudonocardiaceae</taxon>
        <taxon>Amycolatopsis</taxon>
    </lineage>
</organism>
<evidence type="ECO:0000256" key="9">
    <source>
        <dbReference type="RuleBase" id="RU000461"/>
    </source>
</evidence>
<dbReference type="Gene3D" id="1.10.630.10">
    <property type="entry name" value="Cytochrome P450"/>
    <property type="match status" value="1"/>
</dbReference>
<dbReference type="KEGG" id="acab:QRX50_25985"/>
<evidence type="ECO:0000256" key="3">
    <source>
        <dbReference type="ARBA" id="ARBA00022617"/>
    </source>
</evidence>
<accession>A0A9Y2IAW4</accession>
<dbReference type="CDD" id="cd11033">
    <property type="entry name" value="CYP142-like"/>
    <property type="match status" value="1"/>
</dbReference>
<feature type="compositionally biased region" description="Basic and acidic residues" evidence="10">
    <location>
        <begin position="76"/>
        <end position="86"/>
    </location>
</feature>
<feature type="region of interest" description="Disordered" evidence="10">
    <location>
        <begin position="65"/>
        <end position="96"/>
    </location>
</feature>
<evidence type="ECO:0000256" key="6">
    <source>
        <dbReference type="ARBA" id="ARBA00023004"/>
    </source>
</evidence>
<dbReference type="InterPro" id="IPR017972">
    <property type="entry name" value="Cyt_P450_CS"/>
</dbReference>
<evidence type="ECO:0000256" key="5">
    <source>
        <dbReference type="ARBA" id="ARBA00023002"/>
    </source>
</evidence>
<dbReference type="GO" id="GO:0036199">
    <property type="term" value="F:cholest-4-en-3-one 26-monooxygenase activity"/>
    <property type="evidence" value="ECO:0007669"/>
    <property type="project" value="TreeGrafter"/>
</dbReference>
<evidence type="ECO:0000256" key="1">
    <source>
        <dbReference type="ARBA" id="ARBA00004660"/>
    </source>
</evidence>
<dbReference type="Proteomes" id="UP001236014">
    <property type="component" value="Chromosome"/>
</dbReference>
<comment type="function">
    <text evidence="8">Involved in the coupling of aromatic side chains of the heptapeptide of vancomycin.</text>
</comment>
<dbReference type="PROSITE" id="PS00086">
    <property type="entry name" value="CYTOCHROME_P450"/>
    <property type="match status" value="1"/>
</dbReference>
<keyword evidence="12" id="KW-1185">Reference proteome</keyword>
<dbReference type="EMBL" id="CP127294">
    <property type="protein sequence ID" value="WIX75013.1"/>
    <property type="molecule type" value="Genomic_DNA"/>
</dbReference>
<dbReference type="RefSeq" id="WP_285965790.1">
    <property type="nucleotide sequence ID" value="NZ_CP127294.1"/>
</dbReference>
<sequence>MSEQTSGATAVDLMDLDLFATGSDHEAFRELREHDPLHWNDEPGGRGFWSVTRYADIKRIAADHESFSSAEGTQIPDRRAEGHGEPSIHNMDPPRHGALRKLVVPHVRPAKVRPLEGDIVTVIDELLDTALAQDGTFDFVHTVAAQLPLLVIGRLLGAPPEACPHMQRWTNQMASDDPEYSSGPETAARARDEIFAFFHELEAQRRANPAEDLVSVLAHAAPGGEPLNRGQLDAYYLLLMVAGNETTRNLLTGGMIAFGAFPEQWAALRADADRIPGAVEEMVRWVSPVLCMRRTATRDVELHGRTIEAGQKVVLWFASGNRDETVFAAPDEFRAERTPNEHLGFGWGVHACLGAHLARLEAQLFLRRLRERGLRVDVQAPPERLRSNFFRGVKRLPVRLVSDRG</sequence>
<evidence type="ECO:0000256" key="8">
    <source>
        <dbReference type="ARBA" id="ARBA00055433"/>
    </source>
</evidence>
<proteinExistence type="inferred from homology"/>
<dbReference type="SUPFAM" id="SSF48264">
    <property type="entry name" value="Cytochrome P450"/>
    <property type="match status" value="1"/>
</dbReference>
<dbReference type="GO" id="GO:0006707">
    <property type="term" value="P:cholesterol catabolic process"/>
    <property type="evidence" value="ECO:0007669"/>
    <property type="project" value="TreeGrafter"/>
</dbReference>
<dbReference type="InterPro" id="IPR002397">
    <property type="entry name" value="Cyt_P450_B"/>
</dbReference>
<keyword evidence="3 9" id="KW-0349">Heme</keyword>
<evidence type="ECO:0000256" key="2">
    <source>
        <dbReference type="ARBA" id="ARBA00010617"/>
    </source>
</evidence>
<evidence type="ECO:0000313" key="12">
    <source>
        <dbReference type="Proteomes" id="UP001236014"/>
    </source>
</evidence>
<dbReference type="GO" id="GO:0005506">
    <property type="term" value="F:iron ion binding"/>
    <property type="evidence" value="ECO:0007669"/>
    <property type="project" value="InterPro"/>
</dbReference>
<dbReference type="InterPro" id="IPR001128">
    <property type="entry name" value="Cyt_P450"/>
</dbReference>
<dbReference type="PANTHER" id="PTHR46696">
    <property type="entry name" value="P450, PUTATIVE (EUROFUNG)-RELATED"/>
    <property type="match status" value="1"/>
</dbReference>
<gene>
    <name evidence="11" type="ORF">QRX50_25985</name>
</gene>
<evidence type="ECO:0000256" key="10">
    <source>
        <dbReference type="SAM" id="MobiDB-lite"/>
    </source>
</evidence>
<dbReference type="PANTHER" id="PTHR46696:SF4">
    <property type="entry name" value="BIOTIN BIOSYNTHESIS CYTOCHROME P450"/>
    <property type="match status" value="1"/>
</dbReference>
<dbReference type="PRINTS" id="PR00359">
    <property type="entry name" value="BP450"/>
</dbReference>
<protein>
    <submittedName>
        <fullName evidence="11">Cytochrome P450</fullName>
    </submittedName>
</protein>
<keyword evidence="6 9" id="KW-0408">Iron</keyword>
<dbReference type="FunFam" id="1.10.630.10:FF:000018">
    <property type="entry name" value="Cytochrome P450 monooxygenase"/>
    <property type="match status" value="1"/>
</dbReference>
<reference evidence="11 12" key="1">
    <citation type="submission" date="2023-06" db="EMBL/GenBank/DDBJ databases">
        <authorList>
            <person name="Oyuntsetseg B."/>
            <person name="Kim S.B."/>
        </authorList>
    </citation>
    <scope>NUCLEOTIDE SEQUENCE [LARGE SCALE GENOMIC DNA]</scope>
    <source>
        <strain evidence="11 12">2-15</strain>
    </source>
</reference>